<dbReference type="Proteomes" id="UP000439113">
    <property type="component" value="Unassembled WGS sequence"/>
</dbReference>
<dbReference type="OrthoDB" id="4008664at2"/>
<accession>A0A6N8DS16</accession>
<organism evidence="1 2">
    <name type="scientific">Rhodoblastus acidophilus</name>
    <name type="common">Rhodopseudomonas acidophila</name>
    <dbReference type="NCBI Taxonomy" id="1074"/>
    <lineage>
        <taxon>Bacteria</taxon>
        <taxon>Pseudomonadati</taxon>
        <taxon>Pseudomonadota</taxon>
        <taxon>Alphaproteobacteria</taxon>
        <taxon>Hyphomicrobiales</taxon>
        <taxon>Rhodoblastaceae</taxon>
        <taxon>Rhodoblastus</taxon>
    </lineage>
</organism>
<name>A0A6N8DS16_RHOAC</name>
<reference evidence="1 2" key="1">
    <citation type="submission" date="2019-11" db="EMBL/GenBank/DDBJ databases">
        <title>Whole-genome sequence of a Rhodoblastus acidophilus DSM 142.</title>
        <authorList>
            <person name="Kyndt J.A."/>
            <person name="Meyer T.E."/>
        </authorList>
    </citation>
    <scope>NUCLEOTIDE SEQUENCE [LARGE SCALE GENOMIC DNA]</scope>
    <source>
        <strain evidence="1 2">DSM 142</strain>
    </source>
</reference>
<sequence length="514" mass="57757">MNTRAAEIPAEDQEAAKAVIAVYGTALGGIEPDYFVKNRADGPYLIIEFQNPQERHHRILAQVLTNIPPDNPFKDRTAILKRKKAPEQRLSLPEARMLKMEIAECLTIDRHSFDGDFFSRYTPSVFDLEQQIITRANYIVYGRRGAGKSSLLSYAMQIAKRDKLPFCWIAMQTFANRSDLEVVPAVLAAILHEISSIEHIQSEATLIYETLSALSEGSSRSVLTRCDKLIPRVRNLFTKIATKTVPLTIFLDDIHVLRSDLQPLVLSYIYKTTRGNNAFIKASGIDQLTRLWDESNSIGLKPVHDTQVLNLDLNLTMPEKSKEHITKILDLHAKYCGLSNINYIAGDPVLSRLVLAAAGVPRDALNLFSIAFSKALLGGQKLVSVNSINTATSEMAEQKIKDIELDSGEDIKTVKYMLDEIKDFCLNKEHQNAFLVEIKNSDDRYRLIQKLAALRLVHLLHEGITPREAGRRFIALMLDFGFYVGIRAAKSVSLILAEPKELLAKDLRSLPIFK</sequence>
<gene>
    <name evidence="1" type="ORF">GJ654_13350</name>
</gene>
<dbReference type="SUPFAM" id="SSF52540">
    <property type="entry name" value="P-loop containing nucleoside triphosphate hydrolases"/>
    <property type="match status" value="1"/>
</dbReference>
<proteinExistence type="predicted"/>
<comment type="caution">
    <text evidence="1">The sequence shown here is derived from an EMBL/GenBank/DDBJ whole genome shotgun (WGS) entry which is preliminary data.</text>
</comment>
<dbReference type="EMBL" id="WNKS01000012">
    <property type="protein sequence ID" value="MTV31973.1"/>
    <property type="molecule type" value="Genomic_DNA"/>
</dbReference>
<evidence type="ECO:0000313" key="1">
    <source>
        <dbReference type="EMBL" id="MTV31973.1"/>
    </source>
</evidence>
<dbReference type="Gene3D" id="3.40.50.300">
    <property type="entry name" value="P-loop containing nucleotide triphosphate hydrolases"/>
    <property type="match status" value="1"/>
</dbReference>
<dbReference type="RefSeq" id="WP_155446665.1">
    <property type="nucleotide sequence ID" value="NZ_JAOQNR010000013.1"/>
</dbReference>
<dbReference type="InterPro" id="IPR027417">
    <property type="entry name" value="P-loop_NTPase"/>
</dbReference>
<dbReference type="AlphaFoldDB" id="A0A6N8DS16"/>
<evidence type="ECO:0000313" key="2">
    <source>
        <dbReference type="Proteomes" id="UP000439113"/>
    </source>
</evidence>
<protein>
    <submittedName>
        <fullName evidence="1">AAA family ATPase</fullName>
    </submittedName>
</protein>